<evidence type="ECO:0000256" key="9">
    <source>
        <dbReference type="ARBA" id="ARBA00023136"/>
    </source>
</evidence>
<dbReference type="PANTHER" id="PTHR35457">
    <property type="entry name" value="HEME A SYNTHASE"/>
    <property type="match status" value="1"/>
</dbReference>
<evidence type="ECO:0000256" key="3">
    <source>
        <dbReference type="ARBA" id="ARBA00022692"/>
    </source>
</evidence>
<dbReference type="AlphaFoldDB" id="A0A0K6GTX8"/>
<evidence type="ECO:0000313" key="13">
    <source>
        <dbReference type="EMBL" id="CUA81961.1"/>
    </source>
</evidence>
<evidence type="ECO:0000256" key="1">
    <source>
        <dbReference type="ARBA" id="ARBA00004141"/>
    </source>
</evidence>
<organism evidence="13 14">
    <name type="scientific">Gulbenkiania indica</name>
    <dbReference type="NCBI Taxonomy" id="375574"/>
    <lineage>
        <taxon>Bacteria</taxon>
        <taxon>Pseudomonadati</taxon>
        <taxon>Pseudomonadota</taxon>
        <taxon>Betaproteobacteria</taxon>
        <taxon>Neisseriales</taxon>
        <taxon>Chromobacteriaceae</taxon>
        <taxon>Gulbenkiania</taxon>
    </lineage>
</organism>
<dbReference type="InterPro" id="IPR003780">
    <property type="entry name" value="COX15/CtaA_fam"/>
</dbReference>
<dbReference type="InterPro" id="IPR050450">
    <property type="entry name" value="COX15/CtaA_HemeA_synthase"/>
</dbReference>
<gene>
    <name evidence="13" type="ORF">Ga0061063_0809</name>
</gene>
<feature type="transmembrane region" description="Helical" evidence="12">
    <location>
        <begin position="238"/>
        <end position="256"/>
    </location>
</feature>
<keyword evidence="8" id="KW-0350">Heme biosynthesis</keyword>
<reference evidence="14" key="1">
    <citation type="submission" date="2015-08" db="EMBL/GenBank/DDBJ databases">
        <authorList>
            <person name="Varghese N."/>
        </authorList>
    </citation>
    <scope>NUCLEOTIDE SEQUENCE [LARGE SCALE GENOMIC DNA]</scope>
    <source>
        <strain evidence="14">DSM 17901</strain>
    </source>
</reference>
<keyword evidence="4" id="KW-0479">Metal-binding</keyword>
<evidence type="ECO:0000256" key="6">
    <source>
        <dbReference type="ARBA" id="ARBA00023002"/>
    </source>
</evidence>
<evidence type="ECO:0000256" key="8">
    <source>
        <dbReference type="ARBA" id="ARBA00023133"/>
    </source>
</evidence>
<keyword evidence="6" id="KW-0560">Oxidoreductase</keyword>
<keyword evidence="3 12" id="KW-0812">Transmembrane</keyword>
<comment type="subcellular location">
    <subcellularLocation>
        <location evidence="1">Membrane</location>
        <topology evidence="1">Multi-pass membrane protein</topology>
    </subcellularLocation>
</comment>
<evidence type="ECO:0000256" key="12">
    <source>
        <dbReference type="SAM" id="Phobius"/>
    </source>
</evidence>
<dbReference type="Proteomes" id="UP000243535">
    <property type="component" value="Unassembled WGS sequence"/>
</dbReference>
<feature type="transmembrane region" description="Helical" evidence="12">
    <location>
        <begin position="102"/>
        <end position="125"/>
    </location>
</feature>
<evidence type="ECO:0000256" key="7">
    <source>
        <dbReference type="ARBA" id="ARBA00023004"/>
    </source>
</evidence>
<keyword evidence="9 12" id="KW-0472">Membrane</keyword>
<feature type="transmembrane region" description="Helical" evidence="12">
    <location>
        <begin position="131"/>
        <end position="153"/>
    </location>
</feature>
<comment type="pathway">
    <text evidence="11">Porphyrin-containing compound metabolism.</text>
</comment>
<sequence>MRMKRLWLLALVLACIVVPLGAYVRLSDAGLGCPDWPGCYGRLSPHHAADAIRAAQAVNPDGPVSLDKAWKEMVHRYLAATLGLVILIAAVRAWWQRRGRAAATGLLLVVAVQGLLGMWTVTLLLKPAVVSAHLVGGMTVAALLAWGALSRTLPLQPVPATYRRAAWALVVMVALQILLGGWVSSNYAALACQGFPTCNGSWLPPDMRFDHAFHLVRDLGEGPDGTPLASANLVAIHWLHRVGALVVSLAVLGLLWTGWGDCCLRGRLVLLGLAWLLQVGLGIANVVLQLPLPVAVAHNAGALLLLSVAVLFAGRLVPVRVRQPLALWKVGRKAA</sequence>
<feature type="transmembrane region" description="Helical" evidence="12">
    <location>
        <begin position="268"/>
        <end position="288"/>
    </location>
</feature>
<evidence type="ECO:0000256" key="2">
    <source>
        <dbReference type="ARBA" id="ARBA00022475"/>
    </source>
</evidence>
<dbReference type="GO" id="GO:0016491">
    <property type="term" value="F:oxidoreductase activity"/>
    <property type="evidence" value="ECO:0007669"/>
    <property type="project" value="UniProtKB-KW"/>
</dbReference>
<dbReference type="EMBL" id="CYHA01000001">
    <property type="protein sequence ID" value="CUA81961.1"/>
    <property type="molecule type" value="Genomic_DNA"/>
</dbReference>
<keyword evidence="14" id="KW-1185">Reference proteome</keyword>
<keyword evidence="10" id="KW-1015">Disulfide bond</keyword>
<accession>A0A0K6GTX8</accession>
<dbReference type="GO" id="GO:0016020">
    <property type="term" value="C:membrane"/>
    <property type="evidence" value="ECO:0007669"/>
    <property type="project" value="UniProtKB-SubCell"/>
</dbReference>
<evidence type="ECO:0000256" key="4">
    <source>
        <dbReference type="ARBA" id="ARBA00022723"/>
    </source>
</evidence>
<dbReference type="Pfam" id="PF02628">
    <property type="entry name" value="COX15-CtaA"/>
    <property type="match status" value="1"/>
</dbReference>
<feature type="transmembrane region" description="Helical" evidence="12">
    <location>
        <begin position="294"/>
        <end position="313"/>
    </location>
</feature>
<keyword evidence="5 12" id="KW-1133">Transmembrane helix</keyword>
<proteinExistence type="predicted"/>
<feature type="transmembrane region" description="Helical" evidence="12">
    <location>
        <begin position="165"/>
        <end position="183"/>
    </location>
</feature>
<feature type="transmembrane region" description="Helical" evidence="12">
    <location>
        <begin position="77"/>
        <end position="95"/>
    </location>
</feature>
<evidence type="ECO:0000256" key="10">
    <source>
        <dbReference type="ARBA" id="ARBA00023157"/>
    </source>
</evidence>
<dbReference type="GO" id="GO:0006784">
    <property type="term" value="P:heme A biosynthetic process"/>
    <property type="evidence" value="ECO:0007669"/>
    <property type="project" value="InterPro"/>
</dbReference>
<evidence type="ECO:0000313" key="14">
    <source>
        <dbReference type="Proteomes" id="UP000243535"/>
    </source>
</evidence>
<dbReference type="GO" id="GO:0046872">
    <property type="term" value="F:metal ion binding"/>
    <property type="evidence" value="ECO:0007669"/>
    <property type="project" value="UniProtKB-KW"/>
</dbReference>
<dbReference type="PANTHER" id="PTHR35457:SF1">
    <property type="entry name" value="HEME A SYNTHASE"/>
    <property type="match status" value="1"/>
</dbReference>
<dbReference type="STRING" id="375574.GCA_001418035_00607"/>
<name>A0A0K6GTX8_9NEIS</name>
<evidence type="ECO:0000256" key="5">
    <source>
        <dbReference type="ARBA" id="ARBA00022989"/>
    </source>
</evidence>
<keyword evidence="2" id="KW-1003">Cell membrane</keyword>
<keyword evidence="7" id="KW-0408">Iron</keyword>
<protein>
    <submittedName>
        <fullName evidence="13">Heme A synthase</fullName>
    </submittedName>
</protein>
<evidence type="ECO:0000256" key="11">
    <source>
        <dbReference type="ARBA" id="ARBA00023444"/>
    </source>
</evidence>